<evidence type="ECO:0000256" key="8">
    <source>
        <dbReference type="ARBA" id="ARBA00022771"/>
    </source>
</evidence>
<dbReference type="EC" id="2.1.1.319" evidence="2"/>
<evidence type="ECO:0000256" key="10">
    <source>
        <dbReference type="ARBA" id="ARBA00047384"/>
    </source>
</evidence>
<evidence type="ECO:0000256" key="1">
    <source>
        <dbReference type="ARBA" id="ARBA00004514"/>
    </source>
</evidence>
<dbReference type="InterPro" id="IPR049482">
    <property type="entry name" value="ANM3-like_C2H2_Zf"/>
</dbReference>
<dbReference type="PANTHER" id="PTHR11006:SF53">
    <property type="entry name" value="PROTEIN ARGININE N-METHYLTRANSFERASE 3"/>
    <property type="match status" value="1"/>
</dbReference>
<evidence type="ECO:0000313" key="17">
    <source>
        <dbReference type="EMBL" id="CAL1688849.1"/>
    </source>
</evidence>
<dbReference type="Pfam" id="PF22528">
    <property type="entry name" value="PRMT_C"/>
    <property type="match status" value="1"/>
</dbReference>
<feature type="domain" description="Protein arginine N-methyltransferase 3-like C2H2 zinc finger" evidence="15">
    <location>
        <begin position="59"/>
        <end position="103"/>
    </location>
</feature>
<keyword evidence="8" id="KW-0863">Zinc-finger</keyword>
<dbReference type="AlphaFoldDB" id="A0AAV2PB91"/>
<name>A0AAV2PB91_9HYME</name>
<evidence type="ECO:0000256" key="9">
    <source>
        <dbReference type="ARBA" id="ARBA00022833"/>
    </source>
</evidence>
<evidence type="ECO:0000256" key="3">
    <source>
        <dbReference type="ARBA" id="ARBA00022490"/>
    </source>
</evidence>
<dbReference type="InterPro" id="IPR036236">
    <property type="entry name" value="Znf_C2H2_sf"/>
</dbReference>
<comment type="subcellular location">
    <subcellularLocation>
        <location evidence="1">Cytoplasm</location>
        <location evidence="1">Cytosol</location>
    </subcellularLocation>
</comment>
<dbReference type="Gene3D" id="3.40.50.150">
    <property type="entry name" value="Vaccinia Virus protein VP39"/>
    <property type="match status" value="1"/>
</dbReference>
<dbReference type="GO" id="GO:0042054">
    <property type="term" value="F:histone methyltransferase activity"/>
    <property type="evidence" value="ECO:0007669"/>
    <property type="project" value="TreeGrafter"/>
</dbReference>
<comment type="catalytic activity">
    <reaction evidence="11">
        <text>L-arginyl-[protein] + S-adenosyl-L-methionine = N(omega)-methyl-L-arginyl-[protein] + S-adenosyl-L-homocysteine + H(+)</text>
        <dbReference type="Rhea" id="RHEA:48100"/>
        <dbReference type="Rhea" id="RHEA-COMP:10532"/>
        <dbReference type="Rhea" id="RHEA-COMP:11990"/>
        <dbReference type="ChEBI" id="CHEBI:15378"/>
        <dbReference type="ChEBI" id="CHEBI:29965"/>
        <dbReference type="ChEBI" id="CHEBI:57856"/>
        <dbReference type="ChEBI" id="CHEBI:59789"/>
        <dbReference type="ChEBI" id="CHEBI:65280"/>
    </reaction>
    <physiologicalReaction direction="left-to-right" evidence="11">
        <dbReference type="Rhea" id="RHEA:48101"/>
    </physiologicalReaction>
</comment>
<evidence type="ECO:0000256" key="12">
    <source>
        <dbReference type="PROSITE-ProRule" id="PRU01015"/>
    </source>
</evidence>
<evidence type="ECO:0000256" key="2">
    <source>
        <dbReference type="ARBA" id="ARBA00011925"/>
    </source>
</evidence>
<dbReference type="GO" id="GO:0008270">
    <property type="term" value="F:zinc ion binding"/>
    <property type="evidence" value="ECO:0007669"/>
    <property type="project" value="UniProtKB-KW"/>
</dbReference>
<evidence type="ECO:0000256" key="11">
    <source>
        <dbReference type="ARBA" id="ARBA00049303"/>
    </source>
</evidence>
<reference evidence="17" key="1">
    <citation type="submission" date="2024-04" db="EMBL/GenBank/DDBJ databases">
        <authorList>
            <consortium name="Molecular Ecology Group"/>
        </authorList>
    </citation>
    <scope>NUCLEOTIDE SEQUENCE</scope>
</reference>
<gene>
    <name evidence="17" type="ORF">LPLAT_LOCUS13885</name>
</gene>
<dbReference type="InterPro" id="IPR041698">
    <property type="entry name" value="Methyltransf_25"/>
</dbReference>
<dbReference type="GO" id="GO:0032259">
    <property type="term" value="P:methylation"/>
    <property type="evidence" value="ECO:0007669"/>
    <property type="project" value="UniProtKB-KW"/>
</dbReference>
<dbReference type="SUPFAM" id="SSF57667">
    <property type="entry name" value="beta-beta-alpha zinc fingers"/>
    <property type="match status" value="1"/>
</dbReference>
<protein>
    <recommendedName>
        <fullName evidence="2">type I protein arginine methyltransferase</fullName>
        <ecNumber evidence="2">2.1.1.319</ecNumber>
    </recommendedName>
</protein>
<feature type="domain" description="Protein arginine N-methyltransferase" evidence="16">
    <location>
        <begin position="365"/>
        <end position="508"/>
    </location>
</feature>
<keyword evidence="18" id="KW-1185">Reference proteome</keyword>
<keyword evidence="5 12" id="KW-0808">Transferase</keyword>
<comment type="catalytic activity">
    <reaction evidence="10">
        <text>L-arginyl-[protein] + 2 S-adenosyl-L-methionine = N(omega),N(omega)-dimethyl-L-arginyl-[protein] + 2 S-adenosyl-L-homocysteine + 2 H(+)</text>
        <dbReference type="Rhea" id="RHEA:48096"/>
        <dbReference type="Rhea" id="RHEA-COMP:10532"/>
        <dbReference type="Rhea" id="RHEA-COMP:11991"/>
        <dbReference type="ChEBI" id="CHEBI:15378"/>
        <dbReference type="ChEBI" id="CHEBI:29965"/>
        <dbReference type="ChEBI" id="CHEBI:57856"/>
        <dbReference type="ChEBI" id="CHEBI:59789"/>
        <dbReference type="ChEBI" id="CHEBI:61897"/>
        <dbReference type="EC" id="2.1.1.319"/>
    </reaction>
    <physiologicalReaction direction="left-to-right" evidence="10">
        <dbReference type="Rhea" id="RHEA:48097"/>
    </physiologicalReaction>
</comment>
<dbReference type="FunFam" id="3.40.50.150:FF:000003">
    <property type="entry name" value="Blast:Protein arginine N-methyltransferase 1"/>
    <property type="match status" value="1"/>
</dbReference>
<sequence length="520" mass="59475">MAKLGYNGMSSDSDSGDDWEEIGEDQHDIPCLFCTETISGFPSALHHIETIHKFNFCDFIRKHTHDTYSYIKLINFIRCKEILPEQLSTLSIEAWDKDENLRPVVEDDPWLMYDVEDLINIKDTSEEKDAKKIHQTNDSVTLPETQYEDMKRTIRSLKSQLKESETTCFLVKQQMEEIKEKAQKLILGDDLDGNEKNTLVSAHNPNVDEGYFNTYSHFAIHHEMLTDKVRTESYRDALLTNSNRFHNCIMLDVGCGTGILSMFAAKSGCRKVISVDQSDVIYHAMDIVRENNLSDIITLKKGRLEDINIGVDKVDAIISEWMGYFLLFEGMLDTVIYAREHYLTPDGVILPNRCTISIVGSGDTKRYIDLVDYWSNVYGFKMSCMKAEVVREPSIEICNVDNLITSTAEIQFFDLYKVTTDCVNFSSPFTLNVKKTGSLTAIIGYFDIFFDLENPVHFSTGPNSMTTHWKQTVFSLSEPISITEGEVLTGTLICRRHCKDIRGLIVTIHIKNITQIYYLD</sequence>
<dbReference type="PROSITE" id="PS51678">
    <property type="entry name" value="SAM_MT_PRMT"/>
    <property type="match status" value="1"/>
</dbReference>
<dbReference type="CDD" id="cd02440">
    <property type="entry name" value="AdoMet_MTases"/>
    <property type="match status" value="1"/>
</dbReference>
<dbReference type="Gene3D" id="2.70.160.11">
    <property type="entry name" value="Hnrnp arginine n-methyltransferase1"/>
    <property type="match status" value="1"/>
</dbReference>
<feature type="domain" description="Methyltransferase" evidence="14">
    <location>
        <begin position="251"/>
        <end position="324"/>
    </location>
</feature>
<dbReference type="Pfam" id="PF13649">
    <property type="entry name" value="Methyltransf_25"/>
    <property type="match status" value="1"/>
</dbReference>
<evidence type="ECO:0000259" key="14">
    <source>
        <dbReference type="Pfam" id="PF13649"/>
    </source>
</evidence>
<dbReference type="Proteomes" id="UP001497644">
    <property type="component" value="Chromosome 9"/>
</dbReference>
<evidence type="ECO:0000256" key="13">
    <source>
        <dbReference type="SAM" id="MobiDB-lite"/>
    </source>
</evidence>
<evidence type="ECO:0000259" key="15">
    <source>
        <dbReference type="Pfam" id="PF21137"/>
    </source>
</evidence>
<dbReference type="GO" id="GO:0005829">
    <property type="term" value="C:cytosol"/>
    <property type="evidence" value="ECO:0007669"/>
    <property type="project" value="UniProtKB-SubCell"/>
</dbReference>
<evidence type="ECO:0000259" key="16">
    <source>
        <dbReference type="Pfam" id="PF22528"/>
    </source>
</evidence>
<dbReference type="Pfam" id="PF21137">
    <property type="entry name" value="ANM3_C2H2_Zf"/>
    <property type="match status" value="1"/>
</dbReference>
<proteinExistence type="predicted"/>
<dbReference type="EMBL" id="OZ034832">
    <property type="protein sequence ID" value="CAL1688849.1"/>
    <property type="molecule type" value="Genomic_DNA"/>
</dbReference>
<dbReference type="InterPro" id="IPR055135">
    <property type="entry name" value="PRMT_dom"/>
</dbReference>
<accession>A0AAV2PB91</accession>
<evidence type="ECO:0000256" key="7">
    <source>
        <dbReference type="ARBA" id="ARBA00022723"/>
    </source>
</evidence>
<dbReference type="GO" id="GO:0035242">
    <property type="term" value="F:protein-arginine omega-N asymmetric methyltransferase activity"/>
    <property type="evidence" value="ECO:0007669"/>
    <property type="project" value="UniProtKB-EC"/>
</dbReference>
<dbReference type="InterPro" id="IPR025799">
    <property type="entry name" value="Arg_MeTrfase"/>
</dbReference>
<keyword evidence="7" id="KW-0479">Metal-binding</keyword>
<feature type="region of interest" description="Disordered" evidence="13">
    <location>
        <begin position="1"/>
        <end position="20"/>
    </location>
</feature>
<keyword evidence="9" id="KW-0862">Zinc</keyword>
<organism evidence="17 18">
    <name type="scientific">Lasius platythorax</name>
    <dbReference type="NCBI Taxonomy" id="488582"/>
    <lineage>
        <taxon>Eukaryota</taxon>
        <taxon>Metazoa</taxon>
        <taxon>Ecdysozoa</taxon>
        <taxon>Arthropoda</taxon>
        <taxon>Hexapoda</taxon>
        <taxon>Insecta</taxon>
        <taxon>Pterygota</taxon>
        <taxon>Neoptera</taxon>
        <taxon>Endopterygota</taxon>
        <taxon>Hymenoptera</taxon>
        <taxon>Apocrita</taxon>
        <taxon>Aculeata</taxon>
        <taxon>Formicoidea</taxon>
        <taxon>Formicidae</taxon>
        <taxon>Formicinae</taxon>
        <taxon>Lasius</taxon>
        <taxon>Lasius</taxon>
    </lineage>
</organism>
<evidence type="ECO:0000256" key="6">
    <source>
        <dbReference type="ARBA" id="ARBA00022691"/>
    </source>
</evidence>
<evidence type="ECO:0000256" key="4">
    <source>
        <dbReference type="ARBA" id="ARBA00022603"/>
    </source>
</evidence>
<dbReference type="GO" id="GO:0005634">
    <property type="term" value="C:nucleus"/>
    <property type="evidence" value="ECO:0007669"/>
    <property type="project" value="TreeGrafter"/>
</dbReference>
<keyword evidence="3" id="KW-0963">Cytoplasm</keyword>
<keyword evidence="6 12" id="KW-0949">S-adenosyl-L-methionine</keyword>
<dbReference type="PANTHER" id="PTHR11006">
    <property type="entry name" value="PROTEIN ARGININE N-METHYLTRANSFERASE"/>
    <property type="match status" value="1"/>
</dbReference>
<keyword evidence="4 12" id="KW-0489">Methyltransferase</keyword>
<dbReference type="InterPro" id="IPR029063">
    <property type="entry name" value="SAM-dependent_MTases_sf"/>
</dbReference>
<dbReference type="SUPFAM" id="SSF53335">
    <property type="entry name" value="S-adenosyl-L-methionine-dependent methyltransferases"/>
    <property type="match status" value="1"/>
</dbReference>
<evidence type="ECO:0000256" key="5">
    <source>
        <dbReference type="ARBA" id="ARBA00022679"/>
    </source>
</evidence>
<evidence type="ECO:0000313" key="18">
    <source>
        <dbReference type="Proteomes" id="UP001497644"/>
    </source>
</evidence>